<dbReference type="Proteomes" id="UP001341840">
    <property type="component" value="Unassembled WGS sequence"/>
</dbReference>
<comment type="caution">
    <text evidence="2">The sequence shown here is derived from an EMBL/GenBank/DDBJ whole genome shotgun (WGS) entry which is preliminary data.</text>
</comment>
<sequence length="118" mass="12204">MPIFFISTAPSSSISTPQLTVAGVAPFSLSSSHSPCSQRRHPCSESSLLSQPPSPLAQHGVFAPSSAMASHIQAFSPTASSSSYLVCCATSPQAPPIPFVYSTKVPLWSSSAYTSSPS</sequence>
<evidence type="ECO:0000313" key="3">
    <source>
        <dbReference type="Proteomes" id="UP001341840"/>
    </source>
</evidence>
<protein>
    <submittedName>
        <fullName evidence="2">Uncharacterized protein</fullName>
    </submittedName>
</protein>
<evidence type="ECO:0000313" key="2">
    <source>
        <dbReference type="EMBL" id="MED6111158.1"/>
    </source>
</evidence>
<gene>
    <name evidence="2" type="ORF">PIB30_049854</name>
</gene>
<proteinExistence type="predicted"/>
<evidence type="ECO:0000256" key="1">
    <source>
        <dbReference type="SAM" id="MobiDB-lite"/>
    </source>
</evidence>
<dbReference type="EMBL" id="JASCZI010000338">
    <property type="protein sequence ID" value="MED6111158.1"/>
    <property type="molecule type" value="Genomic_DNA"/>
</dbReference>
<keyword evidence="3" id="KW-1185">Reference proteome</keyword>
<reference evidence="2 3" key="1">
    <citation type="journal article" date="2023" name="Plants (Basel)">
        <title>Bridging the Gap: Combining Genomics and Transcriptomics Approaches to Understand Stylosanthes scabra, an Orphan Legume from the Brazilian Caatinga.</title>
        <authorList>
            <person name="Ferreira-Neto J.R.C."/>
            <person name="da Silva M.D."/>
            <person name="Binneck E."/>
            <person name="de Melo N.F."/>
            <person name="da Silva R.H."/>
            <person name="de Melo A.L.T.M."/>
            <person name="Pandolfi V."/>
            <person name="Bustamante F.O."/>
            <person name="Brasileiro-Vidal A.C."/>
            <person name="Benko-Iseppon A.M."/>
        </authorList>
    </citation>
    <scope>NUCLEOTIDE SEQUENCE [LARGE SCALE GENOMIC DNA]</scope>
    <source>
        <tissue evidence="2">Leaves</tissue>
    </source>
</reference>
<feature type="region of interest" description="Disordered" evidence="1">
    <location>
        <begin position="30"/>
        <end position="56"/>
    </location>
</feature>
<name>A0ABU6QH19_9FABA</name>
<accession>A0ABU6QH19</accession>
<organism evidence="2 3">
    <name type="scientific">Stylosanthes scabra</name>
    <dbReference type="NCBI Taxonomy" id="79078"/>
    <lineage>
        <taxon>Eukaryota</taxon>
        <taxon>Viridiplantae</taxon>
        <taxon>Streptophyta</taxon>
        <taxon>Embryophyta</taxon>
        <taxon>Tracheophyta</taxon>
        <taxon>Spermatophyta</taxon>
        <taxon>Magnoliopsida</taxon>
        <taxon>eudicotyledons</taxon>
        <taxon>Gunneridae</taxon>
        <taxon>Pentapetalae</taxon>
        <taxon>rosids</taxon>
        <taxon>fabids</taxon>
        <taxon>Fabales</taxon>
        <taxon>Fabaceae</taxon>
        <taxon>Papilionoideae</taxon>
        <taxon>50 kb inversion clade</taxon>
        <taxon>dalbergioids sensu lato</taxon>
        <taxon>Dalbergieae</taxon>
        <taxon>Pterocarpus clade</taxon>
        <taxon>Stylosanthes</taxon>
    </lineage>
</organism>